<name>X1HAZ0_9ZZZZ</name>
<proteinExistence type="predicted"/>
<protein>
    <submittedName>
        <fullName evidence="1">Uncharacterized protein</fullName>
    </submittedName>
</protein>
<accession>X1HAZ0</accession>
<organism evidence="1">
    <name type="scientific">marine sediment metagenome</name>
    <dbReference type="NCBI Taxonomy" id="412755"/>
    <lineage>
        <taxon>unclassified sequences</taxon>
        <taxon>metagenomes</taxon>
        <taxon>ecological metagenomes</taxon>
    </lineage>
</organism>
<reference evidence="1" key="1">
    <citation type="journal article" date="2014" name="Front. Microbiol.">
        <title>High frequency of phylogenetically diverse reductive dehalogenase-homologous genes in deep subseafloor sedimentary metagenomes.</title>
        <authorList>
            <person name="Kawai M."/>
            <person name="Futagami T."/>
            <person name="Toyoda A."/>
            <person name="Takaki Y."/>
            <person name="Nishi S."/>
            <person name="Hori S."/>
            <person name="Arai W."/>
            <person name="Tsubouchi T."/>
            <person name="Morono Y."/>
            <person name="Uchiyama I."/>
            <person name="Ito T."/>
            <person name="Fujiyama A."/>
            <person name="Inagaki F."/>
            <person name="Takami H."/>
        </authorList>
    </citation>
    <scope>NUCLEOTIDE SEQUENCE</scope>
    <source>
        <strain evidence="1">Expedition CK06-06</strain>
    </source>
</reference>
<dbReference type="AlphaFoldDB" id="X1HAZ0"/>
<evidence type="ECO:0000313" key="1">
    <source>
        <dbReference type="EMBL" id="GAH66542.1"/>
    </source>
</evidence>
<gene>
    <name evidence="1" type="ORF">S03H2_42959</name>
</gene>
<sequence length="124" mass="14185">MNGADSNIVLESGKNYRFEAMGTWRDTSQSNHYIDVEYITFDGWTNYLDGTYNWGPNQKDLQVNNLFVDWGSYSDVHTYYLDYPGIGSIVNFRVFDGNPATNIPESGWYGDNLGSLTVNIYRLP</sequence>
<dbReference type="EMBL" id="BARU01026763">
    <property type="protein sequence ID" value="GAH66542.1"/>
    <property type="molecule type" value="Genomic_DNA"/>
</dbReference>
<comment type="caution">
    <text evidence="1">The sequence shown here is derived from an EMBL/GenBank/DDBJ whole genome shotgun (WGS) entry which is preliminary data.</text>
</comment>